<proteinExistence type="predicted"/>
<dbReference type="Proteomes" id="UP000688137">
    <property type="component" value="Unassembled WGS sequence"/>
</dbReference>
<dbReference type="AlphaFoldDB" id="A0A8S1NA30"/>
<dbReference type="PANTHER" id="PTHR24114">
    <property type="entry name" value="LEUCINE RICH REPEAT FAMILY PROTEIN"/>
    <property type="match status" value="1"/>
</dbReference>
<name>A0A8S1NA30_PARPR</name>
<keyword evidence="2" id="KW-1185">Reference proteome</keyword>
<evidence type="ECO:0000313" key="1">
    <source>
        <dbReference type="EMBL" id="CAD8083464.1"/>
    </source>
</evidence>
<sequence>MIFLEDAQSAQAQSPESFKRLFLPHKSDMGFVFTRLNKQLSTVKSTERKLFKKRKPDEEIEQAKLDSSSSLEKKMAEDLLKHEVCDWQNFMQKDQETIRQINSQDELQQELASKTKTQETTKRSRIWQDGNERYVFFQRMRQGNKLLPNLSSQDFLSSVRHSSKLNEYAKVYKQQPQNIYLSLNLSQPKRVPKTFGLIQNTSQLQAVNTNRCLRSREDCRAFSCAMLTQQSKTITSLQMNHNIFDPQQLRDVLLTFPNALKDLELIDCKLHYQHMDILMSFINKNQIVKINLEKNNIRDQGCKIIMKYLMNNNTLQHLNLNNNQITECSSMAISNLLKQTQRLLELYLGYNNLNSSAGNVIWKAMYKNTSVKILDLSHNNIASLDCAVSIAKAIARPYNELLHVDLSYNKFTYPQAQLIAESLIKNETIYGFHFEGNQSELVVNPNGFLVNNIQFKKALSDKLIQLYKQPQYFKLLEIPKQQSYQPPKQYEELVMPFSRQRKIRSTKSNFQKVNQLSKQDTCWICEGWQEIRFEWNAYKSGSLYNEPIFIHFDFEEYRPLLMTHLNNEFFFVKMCPPNQEIHYFFTNPILGVQQPAMDQQIKYLDTPIPSIPFLYNDEILVDGNALDQVNILQTYNKQQLFDKYMPLVQCKPREPQAKFDFSPYLNIKKHNWSVDTSIFRNFQPDTPQLIDQCFEFDFQNSKVTRLVKETEIVEVKESLKDLYRNLFHVYKYHAAGSQGQPIPCILIYDYIDFLVQTSLMEGMKTNDIDISFTSTSAAKDVSFPQAYEKGLVRCQLLEIMIRLCNDKYIRPGLFTSMVDSISAIKQQCQEYFSRFDQAQQWRKTRLWNQKCDILLNDRIAMLKSLYKYCCKLSKKPQQFKFEYVSIQDFKDMVNQCKLICDDLNERECCLVYLQSMITQKDELFSSKHYQMNFHEFIEACSRLAEKLSIIRGDKHMDIDDRRPKDLHTKLDGFLLYVYLNIGNEMKSTLPPNDPDIKGVDKCMINDFKSLKQKLEDSFTDGDEPPYDPRVELPHLSSQITNVLGNTIGGKKQTLRSQMKQIKKEEQKFSLINFVQYFKSIQQLNKDQDD</sequence>
<dbReference type="SMART" id="SM00368">
    <property type="entry name" value="LRR_RI"/>
    <property type="match status" value="4"/>
</dbReference>
<comment type="caution">
    <text evidence="1">The sequence shown here is derived from an EMBL/GenBank/DDBJ whole genome shotgun (WGS) entry which is preliminary data.</text>
</comment>
<evidence type="ECO:0008006" key="3">
    <source>
        <dbReference type="Google" id="ProtNLM"/>
    </source>
</evidence>
<protein>
    <recommendedName>
        <fullName evidence="3">Leucine Rich Repeat family protein</fullName>
    </recommendedName>
</protein>
<dbReference type="InterPro" id="IPR052394">
    <property type="entry name" value="LRR-containing"/>
</dbReference>
<accession>A0A8S1NA30</accession>
<dbReference type="InterPro" id="IPR001611">
    <property type="entry name" value="Leu-rich_rpt"/>
</dbReference>
<dbReference type="PROSITE" id="PS51450">
    <property type="entry name" value="LRR"/>
    <property type="match status" value="1"/>
</dbReference>
<evidence type="ECO:0000313" key="2">
    <source>
        <dbReference type="Proteomes" id="UP000688137"/>
    </source>
</evidence>
<reference evidence="1" key="1">
    <citation type="submission" date="2021-01" db="EMBL/GenBank/DDBJ databases">
        <authorList>
            <consortium name="Genoscope - CEA"/>
            <person name="William W."/>
        </authorList>
    </citation>
    <scope>NUCLEOTIDE SEQUENCE</scope>
</reference>
<dbReference type="PANTHER" id="PTHR24114:SF2">
    <property type="entry name" value="F-BOX DOMAIN-CONTAINING PROTEIN-RELATED"/>
    <property type="match status" value="1"/>
</dbReference>
<gene>
    <name evidence="1" type="ORF">PPRIM_AZ9-3.1.T0700073</name>
</gene>
<dbReference type="EMBL" id="CAJJDM010000073">
    <property type="protein sequence ID" value="CAD8083464.1"/>
    <property type="molecule type" value="Genomic_DNA"/>
</dbReference>
<dbReference type="OMA" id="NERECCL"/>
<organism evidence="1 2">
    <name type="scientific">Paramecium primaurelia</name>
    <dbReference type="NCBI Taxonomy" id="5886"/>
    <lineage>
        <taxon>Eukaryota</taxon>
        <taxon>Sar</taxon>
        <taxon>Alveolata</taxon>
        <taxon>Ciliophora</taxon>
        <taxon>Intramacronucleata</taxon>
        <taxon>Oligohymenophorea</taxon>
        <taxon>Peniculida</taxon>
        <taxon>Parameciidae</taxon>
        <taxon>Paramecium</taxon>
    </lineage>
</organism>